<evidence type="ECO:0000256" key="1">
    <source>
        <dbReference type="ARBA" id="ARBA00004370"/>
    </source>
</evidence>
<feature type="domain" description="EF-hand" evidence="15">
    <location>
        <begin position="333"/>
        <end position="368"/>
    </location>
</feature>
<feature type="non-terminal residue" evidence="16">
    <location>
        <position position="606"/>
    </location>
</feature>
<evidence type="ECO:0000256" key="9">
    <source>
        <dbReference type="ARBA" id="ARBA00023136"/>
    </source>
</evidence>
<dbReference type="Proteomes" id="UP001239994">
    <property type="component" value="Unassembled WGS sequence"/>
</dbReference>
<keyword evidence="11" id="KW-1208">Phospholipid metabolism</keyword>
<dbReference type="InterPro" id="IPR045252">
    <property type="entry name" value="LPCAT1-like"/>
</dbReference>
<name>A0AAD9DX52_9TELE</name>
<evidence type="ECO:0000256" key="4">
    <source>
        <dbReference type="ARBA" id="ARBA00022516"/>
    </source>
</evidence>
<evidence type="ECO:0000256" key="7">
    <source>
        <dbReference type="ARBA" id="ARBA00022989"/>
    </source>
</evidence>
<dbReference type="GO" id="GO:0016020">
    <property type="term" value="C:membrane"/>
    <property type="evidence" value="ECO:0007669"/>
    <property type="project" value="UniProtKB-SubCell"/>
</dbReference>
<keyword evidence="9 14" id="KW-0472">Membrane</keyword>
<gene>
    <name evidence="16" type="ORF">P4O66_009969</name>
</gene>
<dbReference type="CDD" id="cd07991">
    <property type="entry name" value="LPLAT_LPCAT1-like"/>
    <property type="match status" value="1"/>
</dbReference>
<sequence length="606" mass="67776">IAVMTLTVFPVRLCVAAFMMLLAWPFAFVASVGRSETAVEAQCLWRRVVDVLLRAIMRLMWFAGGFHWIRVKGRQALAAQAPILTLGPHSSYFDAIPVTMTMASIVMKAESKDIPLWGTLIKYIRPVFVSRSDQDSRRKTVEEIKRRAHSGGKWPQIMIFPEGTCTNRSCLITFKPGAFIPAVPVQPVLIRYPNPLDTITWTWQGPGAFKILWLTLCQLHNEFEIEFLPVYNPSEEEKRNPPLFAHNVRRLMANALRVPVTDYSFEDCQLSMVEGQLRLPEGTCLLEFGKLVRRLGLKRENSEKLLSEFGRRVRELQGRRLSLEQFARFLDLPLSDALRNIFALFDEHGDATVDMREFVIAFSVVCRPVRTMDTIRLAFTMFEDKESGTISENELACILRTALGVAELSVTRLFNAIDMAHSGKLTYGEEQGADGRSTLAAFQPALFNFSCTIPPSRGRDVPELHGAEAGLLRGVPAPRKRRHLGRVLVTWSHPRIQRLLCRLHSQRTPSRPAQSRLRKPPGAGAFCMGSMPENSVAVVTAGLNAPMKRVRPAGRPGPRRTADPADVLLQIKASQSSSLVSVLHETGLSFKAQGSKGQRLKEALGE</sequence>
<dbReference type="InterPro" id="IPR002048">
    <property type="entry name" value="EF_hand_dom"/>
</dbReference>
<comment type="caution">
    <text evidence="16">The sequence shown here is derived from an EMBL/GenBank/DDBJ whole genome shotgun (WGS) entry which is preliminary data.</text>
</comment>
<dbReference type="SMART" id="SM00563">
    <property type="entry name" value="PlsC"/>
    <property type="match status" value="1"/>
</dbReference>
<keyword evidence="10" id="KW-0594">Phospholipid biosynthesis</keyword>
<dbReference type="AlphaFoldDB" id="A0AAD9DX52"/>
<evidence type="ECO:0000256" key="8">
    <source>
        <dbReference type="ARBA" id="ARBA00023098"/>
    </source>
</evidence>
<comment type="subcellular location">
    <subcellularLocation>
        <location evidence="1">Membrane</location>
    </subcellularLocation>
</comment>
<organism evidence="16 17">
    <name type="scientific">Electrophorus voltai</name>
    <dbReference type="NCBI Taxonomy" id="2609070"/>
    <lineage>
        <taxon>Eukaryota</taxon>
        <taxon>Metazoa</taxon>
        <taxon>Chordata</taxon>
        <taxon>Craniata</taxon>
        <taxon>Vertebrata</taxon>
        <taxon>Euteleostomi</taxon>
        <taxon>Actinopterygii</taxon>
        <taxon>Neopterygii</taxon>
        <taxon>Teleostei</taxon>
        <taxon>Ostariophysi</taxon>
        <taxon>Gymnotiformes</taxon>
        <taxon>Gymnotoidei</taxon>
        <taxon>Gymnotidae</taxon>
        <taxon>Electrophorus</taxon>
    </lineage>
</organism>
<dbReference type="InterPro" id="IPR011992">
    <property type="entry name" value="EF-hand-dom_pair"/>
</dbReference>
<keyword evidence="8" id="KW-0443">Lipid metabolism</keyword>
<feature type="non-terminal residue" evidence="16">
    <location>
        <position position="1"/>
    </location>
</feature>
<protein>
    <recommendedName>
        <fullName evidence="15">EF-hand domain-containing protein</fullName>
    </recommendedName>
</protein>
<dbReference type="Gene3D" id="1.10.238.10">
    <property type="entry name" value="EF-hand"/>
    <property type="match status" value="1"/>
</dbReference>
<dbReference type="GO" id="GO:0005509">
    <property type="term" value="F:calcium ion binding"/>
    <property type="evidence" value="ECO:0007669"/>
    <property type="project" value="InterPro"/>
</dbReference>
<comment type="pathway">
    <text evidence="2">Lipid metabolism; phospholipid metabolism.</text>
</comment>
<dbReference type="PANTHER" id="PTHR23063:SF57">
    <property type="entry name" value="LYSOPHOSPHATIDYLCHOLINE ACYLTRANSFERASE 1"/>
    <property type="match status" value="1"/>
</dbReference>
<evidence type="ECO:0000313" key="17">
    <source>
        <dbReference type="Proteomes" id="UP001239994"/>
    </source>
</evidence>
<evidence type="ECO:0000256" key="2">
    <source>
        <dbReference type="ARBA" id="ARBA00005074"/>
    </source>
</evidence>
<dbReference type="GO" id="GO:0042171">
    <property type="term" value="F:lysophosphatidic acid acyltransferase activity"/>
    <property type="evidence" value="ECO:0007669"/>
    <property type="project" value="TreeGrafter"/>
</dbReference>
<comment type="pathway">
    <text evidence="13">Phospholipid metabolism.</text>
</comment>
<accession>A0AAD9DX52</accession>
<keyword evidence="5" id="KW-0808">Transferase</keyword>
<dbReference type="GO" id="GO:0005783">
    <property type="term" value="C:endoplasmic reticulum"/>
    <property type="evidence" value="ECO:0007669"/>
    <property type="project" value="TreeGrafter"/>
</dbReference>
<evidence type="ECO:0000259" key="15">
    <source>
        <dbReference type="PROSITE" id="PS50222"/>
    </source>
</evidence>
<dbReference type="SUPFAM" id="SSF69593">
    <property type="entry name" value="Glycerol-3-phosphate (1)-acyltransferase"/>
    <property type="match status" value="1"/>
</dbReference>
<evidence type="ECO:0000256" key="13">
    <source>
        <dbReference type="ARBA" id="ARBA00025707"/>
    </source>
</evidence>
<keyword evidence="4" id="KW-0444">Lipid biosynthesis</keyword>
<dbReference type="SUPFAM" id="SSF47473">
    <property type="entry name" value="EF-hand"/>
    <property type="match status" value="1"/>
</dbReference>
<dbReference type="GO" id="GO:0008654">
    <property type="term" value="P:phospholipid biosynthetic process"/>
    <property type="evidence" value="ECO:0007669"/>
    <property type="project" value="UniProtKB-KW"/>
</dbReference>
<evidence type="ECO:0000256" key="11">
    <source>
        <dbReference type="ARBA" id="ARBA00023264"/>
    </source>
</evidence>
<feature type="transmembrane region" description="Helical" evidence="14">
    <location>
        <begin position="6"/>
        <end position="30"/>
    </location>
</feature>
<dbReference type="Pfam" id="PF01553">
    <property type="entry name" value="Acyltransferase"/>
    <property type="match status" value="1"/>
</dbReference>
<dbReference type="GO" id="GO:0047184">
    <property type="term" value="F:1-acylglycerophosphocholine O-acyltransferase activity"/>
    <property type="evidence" value="ECO:0007669"/>
    <property type="project" value="TreeGrafter"/>
</dbReference>
<evidence type="ECO:0000256" key="10">
    <source>
        <dbReference type="ARBA" id="ARBA00023209"/>
    </source>
</evidence>
<comment type="similarity">
    <text evidence="3">Belongs to the 1-acyl-sn-glycerol-3-phosphate acyltransferase family.</text>
</comment>
<evidence type="ECO:0000256" key="5">
    <source>
        <dbReference type="ARBA" id="ARBA00022679"/>
    </source>
</evidence>
<evidence type="ECO:0000256" key="14">
    <source>
        <dbReference type="SAM" id="Phobius"/>
    </source>
</evidence>
<dbReference type="InterPro" id="IPR002123">
    <property type="entry name" value="Plipid/glycerol_acylTrfase"/>
</dbReference>
<evidence type="ECO:0000313" key="16">
    <source>
        <dbReference type="EMBL" id="KAK1794762.1"/>
    </source>
</evidence>
<dbReference type="PROSITE" id="PS50222">
    <property type="entry name" value="EF_HAND_2"/>
    <property type="match status" value="1"/>
</dbReference>
<keyword evidence="17" id="KW-1185">Reference proteome</keyword>
<keyword evidence="6 14" id="KW-0812">Transmembrane</keyword>
<dbReference type="EMBL" id="JAROKS010000016">
    <property type="protein sequence ID" value="KAK1794762.1"/>
    <property type="molecule type" value="Genomic_DNA"/>
</dbReference>
<keyword evidence="12" id="KW-0012">Acyltransferase</keyword>
<keyword evidence="7 14" id="KW-1133">Transmembrane helix</keyword>
<evidence type="ECO:0000256" key="6">
    <source>
        <dbReference type="ARBA" id="ARBA00022692"/>
    </source>
</evidence>
<dbReference type="PANTHER" id="PTHR23063">
    <property type="entry name" value="PHOSPHOLIPID ACYLTRANSFERASE"/>
    <property type="match status" value="1"/>
</dbReference>
<evidence type="ECO:0000256" key="12">
    <source>
        <dbReference type="ARBA" id="ARBA00023315"/>
    </source>
</evidence>
<reference evidence="16" key="1">
    <citation type="submission" date="2023-03" db="EMBL/GenBank/DDBJ databases">
        <title>Electrophorus voltai genome.</title>
        <authorList>
            <person name="Bian C."/>
        </authorList>
    </citation>
    <scope>NUCLEOTIDE SEQUENCE</scope>
    <source>
        <strain evidence="16">CB-2022</strain>
        <tissue evidence="16">Muscle</tissue>
    </source>
</reference>
<evidence type="ECO:0000256" key="3">
    <source>
        <dbReference type="ARBA" id="ARBA00008655"/>
    </source>
</evidence>
<proteinExistence type="inferred from homology"/>